<sequence>MMIESHNKQLVQVSERVHKLEYKISSGISVIAVPTQGPLVEKFKVPPFDGALSWSSYKLLFKAAMMANGQNQEQVRIALALDLRDGAFAVLETLQEQTTFKRLMKALDAGIATITCYMLTVLSLKIRASDKKKML</sequence>
<evidence type="ECO:0000313" key="2">
    <source>
        <dbReference type="EMBL" id="GBP31963.1"/>
    </source>
</evidence>
<dbReference type="OrthoDB" id="425619at2759"/>
<dbReference type="Proteomes" id="UP000299102">
    <property type="component" value="Unassembled WGS sequence"/>
</dbReference>
<keyword evidence="1" id="KW-1133">Transmembrane helix</keyword>
<reference evidence="2 3" key="1">
    <citation type="journal article" date="2019" name="Commun. Biol.">
        <title>The bagworm genome reveals a unique fibroin gene that provides high tensile strength.</title>
        <authorList>
            <person name="Kono N."/>
            <person name="Nakamura H."/>
            <person name="Ohtoshi R."/>
            <person name="Tomita M."/>
            <person name="Numata K."/>
            <person name="Arakawa K."/>
        </authorList>
    </citation>
    <scope>NUCLEOTIDE SEQUENCE [LARGE SCALE GENOMIC DNA]</scope>
</reference>
<keyword evidence="1" id="KW-0812">Transmembrane</keyword>
<organism evidence="2 3">
    <name type="scientific">Eumeta variegata</name>
    <name type="common">Bagworm moth</name>
    <name type="synonym">Eumeta japonica</name>
    <dbReference type="NCBI Taxonomy" id="151549"/>
    <lineage>
        <taxon>Eukaryota</taxon>
        <taxon>Metazoa</taxon>
        <taxon>Ecdysozoa</taxon>
        <taxon>Arthropoda</taxon>
        <taxon>Hexapoda</taxon>
        <taxon>Insecta</taxon>
        <taxon>Pterygota</taxon>
        <taxon>Neoptera</taxon>
        <taxon>Endopterygota</taxon>
        <taxon>Lepidoptera</taxon>
        <taxon>Glossata</taxon>
        <taxon>Ditrysia</taxon>
        <taxon>Tineoidea</taxon>
        <taxon>Psychidae</taxon>
        <taxon>Oiketicinae</taxon>
        <taxon>Eumeta</taxon>
    </lineage>
</organism>
<evidence type="ECO:0000313" key="3">
    <source>
        <dbReference type="Proteomes" id="UP000299102"/>
    </source>
</evidence>
<name>A0A4C1UZN3_EUMVA</name>
<dbReference type="EMBL" id="BGZK01000253">
    <property type="protein sequence ID" value="GBP31963.1"/>
    <property type="molecule type" value="Genomic_DNA"/>
</dbReference>
<dbReference type="AlphaFoldDB" id="A0A4C1UZN3"/>
<feature type="transmembrane region" description="Helical" evidence="1">
    <location>
        <begin position="106"/>
        <end position="126"/>
    </location>
</feature>
<proteinExistence type="predicted"/>
<dbReference type="PANTHER" id="PTHR45823">
    <property type="entry name" value="T-SNARE COILED-COIL HOMOLOGY DOMAIN-CONTAINING PROTEIN"/>
    <property type="match status" value="1"/>
</dbReference>
<keyword evidence="3" id="KW-1185">Reference proteome</keyword>
<keyword evidence="1" id="KW-0472">Membrane</keyword>
<accession>A0A4C1UZN3</accession>
<protein>
    <submittedName>
        <fullName evidence="2">Uncharacterized protein</fullName>
    </submittedName>
</protein>
<evidence type="ECO:0000256" key="1">
    <source>
        <dbReference type="SAM" id="Phobius"/>
    </source>
</evidence>
<comment type="caution">
    <text evidence="2">The sequence shown here is derived from an EMBL/GenBank/DDBJ whole genome shotgun (WGS) entry which is preliminary data.</text>
</comment>
<dbReference type="PANTHER" id="PTHR45823:SF1">
    <property type="entry name" value="T-SNARE COILED-COIL HOMOLOGY DOMAIN-CONTAINING PROTEIN"/>
    <property type="match status" value="1"/>
</dbReference>
<gene>
    <name evidence="2" type="ORF">EVAR_18502_1</name>
</gene>